<dbReference type="CDD" id="cd00075">
    <property type="entry name" value="HATPase"/>
    <property type="match status" value="1"/>
</dbReference>
<dbReference type="EC" id="2.7.-.-" evidence="3"/>
<dbReference type="PROSITE" id="PS50109">
    <property type="entry name" value="HIS_KIN"/>
    <property type="match status" value="1"/>
</dbReference>
<gene>
    <name evidence="3" type="primary">sasA_346</name>
    <name evidence="3" type="ORF">SDC9_210115</name>
</gene>
<keyword evidence="3" id="KW-0418">Kinase</keyword>
<keyword evidence="3" id="KW-0808">Transferase</keyword>
<sequence>MDLPNIFKMFYTTHTKHADAQHGIGLGLPICDAIIKAHGGDISVQNRMDGPGAEFIFTLPMEVEIYE</sequence>
<dbReference type="InterPro" id="IPR004358">
    <property type="entry name" value="Sig_transdc_His_kin-like_C"/>
</dbReference>
<evidence type="ECO:0000256" key="1">
    <source>
        <dbReference type="ARBA" id="ARBA00022553"/>
    </source>
</evidence>
<dbReference type="Gene3D" id="3.30.565.10">
    <property type="entry name" value="Histidine kinase-like ATPase, C-terminal domain"/>
    <property type="match status" value="1"/>
</dbReference>
<protein>
    <submittedName>
        <fullName evidence="3">Adaptive-response sensory-kinase SasA</fullName>
        <ecNumber evidence="3">2.7.-.-</ecNumber>
    </submittedName>
</protein>
<dbReference type="InterPro" id="IPR036890">
    <property type="entry name" value="HATPase_C_sf"/>
</dbReference>
<dbReference type="InterPro" id="IPR005467">
    <property type="entry name" value="His_kinase_dom"/>
</dbReference>
<accession>A0A645JF87</accession>
<proteinExistence type="predicted"/>
<dbReference type="GO" id="GO:0000155">
    <property type="term" value="F:phosphorelay sensor kinase activity"/>
    <property type="evidence" value="ECO:0007669"/>
    <property type="project" value="TreeGrafter"/>
</dbReference>
<comment type="caution">
    <text evidence="3">The sequence shown here is derived from an EMBL/GenBank/DDBJ whole genome shotgun (WGS) entry which is preliminary data.</text>
</comment>
<dbReference type="AlphaFoldDB" id="A0A645JF87"/>
<dbReference type="InterPro" id="IPR003594">
    <property type="entry name" value="HATPase_dom"/>
</dbReference>
<name>A0A645JF87_9ZZZZ</name>
<reference evidence="3" key="1">
    <citation type="submission" date="2019-08" db="EMBL/GenBank/DDBJ databases">
        <authorList>
            <person name="Kucharzyk K."/>
            <person name="Murdoch R.W."/>
            <person name="Higgins S."/>
            <person name="Loffler F."/>
        </authorList>
    </citation>
    <scope>NUCLEOTIDE SEQUENCE</scope>
</reference>
<evidence type="ECO:0000313" key="3">
    <source>
        <dbReference type="EMBL" id="MPN62368.1"/>
    </source>
</evidence>
<keyword evidence="1" id="KW-0597">Phosphoprotein</keyword>
<feature type="domain" description="Histidine kinase" evidence="2">
    <location>
        <begin position="1"/>
        <end position="63"/>
    </location>
</feature>
<dbReference type="EMBL" id="VSSQ01140261">
    <property type="protein sequence ID" value="MPN62368.1"/>
    <property type="molecule type" value="Genomic_DNA"/>
</dbReference>
<dbReference type="Pfam" id="PF02518">
    <property type="entry name" value="HATPase_c"/>
    <property type="match status" value="1"/>
</dbReference>
<dbReference type="PANTHER" id="PTHR43547">
    <property type="entry name" value="TWO-COMPONENT HISTIDINE KINASE"/>
    <property type="match status" value="1"/>
</dbReference>
<dbReference type="PRINTS" id="PR00344">
    <property type="entry name" value="BCTRLSENSOR"/>
</dbReference>
<dbReference type="PANTHER" id="PTHR43547:SF2">
    <property type="entry name" value="HYBRID SIGNAL TRANSDUCTION HISTIDINE KINASE C"/>
    <property type="match status" value="1"/>
</dbReference>
<dbReference type="SUPFAM" id="SSF55874">
    <property type="entry name" value="ATPase domain of HSP90 chaperone/DNA topoisomerase II/histidine kinase"/>
    <property type="match status" value="1"/>
</dbReference>
<evidence type="ECO:0000259" key="2">
    <source>
        <dbReference type="PROSITE" id="PS50109"/>
    </source>
</evidence>
<organism evidence="3">
    <name type="scientific">bioreactor metagenome</name>
    <dbReference type="NCBI Taxonomy" id="1076179"/>
    <lineage>
        <taxon>unclassified sequences</taxon>
        <taxon>metagenomes</taxon>
        <taxon>ecological metagenomes</taxon>
    </lineage>
</organism>